<evidence type="ECO:0000313" key="2">
    <source>
        <dbReference type="Proteomes" id="UP001549112"/>
    </source>
</evidence>
<organism evidence="1 2">
    <name type="scientific">Bartonella japonica</name>
    <dbReference type="NCBI Taxonomy" id="357761"/>
    <lineage>
        <taxon>Bacteria</taxon>
        <taxon>Pseudomonadati</taxon>
        <taxon>Pseudomonadota</taxon>
        <taxon>Alphaproteobacteria</taxon>
        <taxon>Hyphomicrobiales</taxon>
        <taxon>Bartonellaceae</taxon>
        <taxon>Bartonella</taxon>
    </lineage>
</organism>
<reference evidence="1 2" key="1">
    <citation type="submission" date="2024-06" db="EMBL/GenBank/DDBJ databases">
        <title>Genomic Encyclopedia of Type Strains, Phase IV (KMG-IV): sequencing the most valuable type-strain genomes for metagenomic binning, comparative biology and taxonomic classification.</title>
        <authorList>
            <person name="Goeker M."/>
        </authorList>
    </citation>
    <scope>NUCLEOTIDE SEQUENCE [LARGE SCALE GENOMIC DNA]</scope>
    <source>
        <strain evidence="1 2">DSM 23650</strain>
    </source>
</reference>
<accession>A0ABV2FQU4</accession>
<protein>
    <submittedName>
        <fullName evidence="1">Uncharacterized protein</fullName>
    </submittedName>
</protein>
<comment type="caution">
    <text evidence="1">The sequence shown here is derived from an EMBL/GenBank/DDBJ whole genome shotgun (WGS) entry which is preliminary data.</text>
</comment>
<name>A0ABV2FQU4_9HYPH</name>
<sequence>MGCILVLAGYTPTFMRGTLILAGYTPTHHKMCLFFIEILYRDTLTFYFMSPFTVVQNRSLPTSLFVTHHNEYLESPKPTFMNS</sequence>
<gene>
    <name evidence="1" type="ORF">ABID39_001539</name>
</gene>
<dbReference type="EMBL" id="JBEPLT010000029">
    <property type="protein sequence ID" value="MET3560823.1"/>
    <property type="molecule type" value="Genomic_DNA"/>
</dbReference>
<keyword evidence="2" id="KW-1185">Reference proteome</keyword>
<evidence type="ECO:0000313" key="1">
    <source>
        <dbReference type="EMBL" id="MET3560823.1"/>
    </source>
</evidence>
<dbReference type="Proteomes" id="UP001549112">
    <property type="component" value="Unassembled WGS sequence"/>
</dbReference>
<proteinExistence type="predicted"/>